<evidence type="ECO:0000313" key="2">
    <source>
        <dbReference type="Proteomes" id="UP001060215"/>
    </source>
</evidence>
<accession>A0ACC0HGC6</accession>
<organism evidence="1 2">
    <name type="scientific">Camellia lanceoleosa</name>
    <dbReference type="NCBI Taxonomy" id="1840588"/>
    <lineage>
        <taxon>Eukaryota</taxon>
        <taxon>Viridiplantae</taxon>
        <taxon>Streptophyta</taxon>
        <taxon>Embryophyta</taxon>
        <taxon>Tracheophyta</taxon>
        <taxon>Spermatophyta</taxon>
        <taxon>Magnoliopsida</taxon>
        <taxon>eudicotyledons</taxon>
        <taxon>Gunneridae</taxon>
        <taxon>Pentapetalae</taxon>
        <taxon>asterids</taxon>
        <taxon>Ericales</taxon>
        <taxon>Theaceae</taxon>
        <taxon>Camellia</taxon>
    </lineage>
</organism>
<protein>
    <submittedName>
        <fullName evidence="1">AUGMIN subunit 4</fullName>
    </submittedName>
</protein>
<comment type="caution">
    <text evidence="1">The sequence shown here is derived from an EMBL/GenBank/DDBJ whole genome shotgun (WGS) entry which is preliminary data.</text>
</comment>
<reference evidence="1 2" key="1">
    <citation type="journal article" date="2022" name="Plant J.">
        <title>Chromosome-level genome of Camellia lanceoleosa provides a valuable resource for understanding genome evolution and self-incompatibility.</title>
        <authorList>
            <person name="Gong W."/>
            <person name="Xiao S."/>
            <person name="Wang L."/>
            <person name="Liao Z."/>
            <person name="Chang Y."/>
            <person name="Mo W."/>
            <person name="Hu G."/>
            <person name="Li W."/>
            <person name="Zhao G."/>
            <person name="Zhu H."/>
            <person name="Hu X."/>
            <person name="Ji K."/>
            <person name="Xiang X."/>
            <person name="Song Q."/>
            <person name="Yuan D."/>
            <person name="Jin S."/>
            <person name="Zhang L."/>
        </authorList>
    </citation>
    <scope>NUCLEOTIDE SEQUENCE [LARGE SCALE GENOMIC DNA]</scope>
    <source>
        <strain evidence="1">SQ_2022a</strain>
    </source>
</reference>
<gene>
    <name evidence="1" type="ORF">LOK49_LG06G00474</name>
</gene>
<dbReference type="Proteomes" id="UP001060215">
    <property type="component" value="Chromosome 5"/>
</dbReference>
<evidence type="ECO:0000313" key="1">
    <source>
        <dbReference type="EMBL" id="KAI8010976.1"/>
    </source>
</evidence>
<keyword evidence="2" id="KW-1185">Reference proteome</keyword>
<dbReference type="EMBL" id="CM045762">
    <property type="protein sequence ID" value="KAI8010976.1"/>
    <property type="molecule type" value="Genomic_DNA"/>
</dbReference>
<proteinExistence type="predicted"/>
<name>A0ACC0HGC6_9ERIC</name>
<sequence length="80" mass="9136">MSRERLRYLEAMAIYSEVTAMVEKYQQAVAVANLGGFTRHLSTVCRCRSSSKLRLPLISKDGEIHEEEIENGVHCQKLPR</sequence>